<dbReference type="SUPFAM" id="SSF57845">
    <property type="entry name" value="B-box zinc-binding domain"/>
    <property type="match status" value="1"/>
</dbReference>
<proteinExistence type="predicted"/>
<accession>A0A6A6PQN7</accession>
<reference evidence="2" key="1">
    <citation type="journal article" date="2020" name="Stud. Mycol.">
        <title>101 Dothideomycetes genomes: a test case for predicting lifestyles and emergence of pathogens.</title>
        <authorList>
            <person name="Haridas S."/>
            <person name="Albert R."/>
            <person name="Binder M."/>
            <person name="Bloem J."/>
            <person name="Labutti K."/>
            <person name="Salamov A."/>
            <person name="Andreopoulos B."/>
            <person name="Baker S."/>
            <person name="Barry K."/>
            <person name="Bills G."/>
            <person name="Bluhm B."/>
            <person name="Cannon C."/>
            <person name="Castanera R."/>
            <person name="Culley D."/>
            <person name="Daum C."/>
            <person name="Ezra D."/>
            <person name="Gonzalez J."/>
            <person name="Henrissat B."/>
            <person name="Kuo A."/>
            <person name="Liang C."/>
            <person name="Lipzen A."/>
            <person name="Lutzoni F."/>
            <person name="Magnuson J."/>
            <person name="Mondo S."/>
            <person name="Nolan M."/>
            <person name="Ohm R."/>
            <person name="Pangilinan J."/>
            <person name="Park H.-J."/>
            <person name="Ramirez L."/>
            <person name="Alfaro M."/>
            <person name="Sun H."/>
            <person name="Tritt A."/>
            <person name="Yoshinaga Y."/>
            <person name="Zwiers L.-H."/>
            <person name="Turgeon B."/>
            <person name="Goodwin S."/>
            <person name="Spatafora J."/>
            <person name="Crous P."/>
            <person name="Grigoriev I."/>
        </authorList>
    </citation>
    <scope>NUCLEOTIDE SEQUENCE</scope>
    <source>
        <strain evidence="2">CBS 113389</strain>
    </source>
</reference>
<sequence length="351" mass="37295">MSGNDDDLLARLNALKPSSVTLQPDAHQPANLGTAQSQSVSDRLAERLKGLRAGVAAPAAPAAAPHDVTYGASEHAADSEDAVGPDGPDPILNWQRHGDDEENLEDLLAQLGPEDQWELDPDDSKNIESLLAEARTALPSTEAGNADGGGDFAAGHGASTAHAVEHPDDGDNDDHPDQDKRDELEADDYVKRILAELEFESKYGGDETSEQTDQEHAPGLDLPSTPSANLQTPEPPSYEDSELEARFSQLGLNLPSTPSTAPSTRTKAVHKSNLNDLKNAKGKSNLPTFTDDDIDSWCCICNEDGEVRCLGCDDDIYCHVCWNEGHGSGPGQERGHKAVQFVKKGPAAAAA</sequence>
<feature type="region of interest" description="Disordered" evidence="1">
    <location>
        <begin position="200"/>
        <end position="240"/>
    </location>
</feature>
<evidence type="ECO:0000313" key="3">
    <source>
        <dbReference type="Proteomes" id="UP000799767"/>
    </source>
</evidence>
<keyword evidence="3" id="KW-1185">Reference proteome</keyword>
<dbReference type="InterPro" id="IPR044553">
    <property type="entry name" value="Bbox1_ANCHR"/>
</dbReference>
<dbReference type="OrthoDB" id="5407799at2759"/>
<evidence type="ECO:0000256" key="1">
    <source>
        <dbReference type="SAM" id="MobiDB-lite"/>
    </source>
</evidence>
<feature type="compositionally biased region" description="Low complexity" evidence="1">
    <location>
        <begin position="56"/>
        <end position="65"/>
    </location>
</feature>
<feature type="region of interest" description="Disordered" evidence="1">
    <location>
        <begin position="19"/>
        <end position="180"/>
    </location>
</feature>
<name>A0A6A6PQN7_9PEZI</name>
<evidence type="ECO:0000313" key="2">
    <source>
        <dbReference type="EMBL" id="KAF2482379.1"/>
    </source>
</evidence>
<dbReference type="RefSeq" id="XP_033588949.1">
    <property type="nucleotide sequence ID" value="XM_033731188.1"/>
</dbReference>
<dbReference type="CDD" id="cd19817">
    <property type="entry name" value="Bbox1_ANCHR-like"/>
    <property type="match status" value="1"/>
</dbReference>
<dbReference type="AlphaFoldDB" id="A0A6A6PQN7"/>
<dbReference type="Proteomes" id="UP000799767">
    <property type="component" value="Unassembled WGS sequence"/>
</dbReference>
<protein>
    <submittedName>
        <fullName evidence="2">Uncharacterized protein</fullName>
    </submittedName>
</protein>
<dbReference type="Pfam" id="PF22586">
    <property type="entry name" value="ANCHR-like_BBOX"/>
    <property type="match status" value="1"/>
</dbReference>
<dbReference type="PANTHER" id="PTHR46603:SF1">
    <property type="entry name" value="ABSCISSION_NOCUT CHECKPOINT REGULATOR"/>
    <property type="match status" value="1"/>
</dbReference>
<feature type="compositionally biased region" description="Basic and acidic residues" evidence="1">
    <location>
        <begin position="163"/>
        <end position="180"/>
    </location>
</feature>
<gene>
    <name evidence="2" type="ORF">BDY17DRAFT_251620</name>
</gene>
<dbReference type="GeneID" id="54472190"/>
<dbReference type="EMBL" id="MU001636">
    <property type="protein sequence ID" value="KAF2482379.1"/>
    <property type="molecule type" value="Genomic_DNA"/>
</dbReference>
<dbReference type="PANTHER" id="PTHR46603">
    <property type="entry name" value="ABSCISSION/NOCUT CHECKPOINT REGULATOR"/>
    <property type="match status" value="1"/>
</dbReference>
<organism evidence="2 3">
    <name type="scientific">Neohortaea acidophila</name>
    <dbReference type="NCBI Taxonomy" id="245834"/>
    <lineage>
        <taxon>Eukaryota</taxon>
        <taxon>Fungi</taxon>
        <taxon>Dikarya</taxon>
        <taxon>Ascomycota</taxon>
        <taxon>Pezizomycotina</taxon>
        <taxon>Dothideomycetes</taxon>
        <taxon>Dothideomycetidae</taxon>
        <taxon>Mycosphaerellales</taxon>
        <taxon>Teratosphaeriaceae</taxon>
        <taxon>Neohortaea</taxon>
    </lineage>
</organism>
<feature type="compositionally biased region" description="Polar residues" evidence="1">
    <location>
        <begin position="31"/>
        <end position="41"/>
    </location>
</feature>